<protein>
    <submittedName>
        <fullName evidence="9">LINES protein</fullName>
    </submittedName>
</protein>
<dbReference type="GO" id="GO:0046513">
    <property type="term" value="P:ceramide biosynthetic process"/>
    <property type="evidence" value="ECO:0007669"/>
    <property type="project" value="UniProtKB-ARBA"/>
</dbReference>
<evidence type="ECO:0000313" key="10">
    <source>
        <dbReference type="Proteomes" id="UP000886611"/>
    </source>
</evidence>
<dbReference type="GO" id="GO:0005789">
    <property type="term" value="C:endoplasmic reticulum membrane"/>
    <property type="evidence" value="ECO:0007669"/>
    <property type="project" value="UniProtKB-SubCell"/>
</dbReference>
<dbReference type="SUPFAM" id="SSF46689">
    <property type="entry name" value="Homeodomain-like"/>
    <property type="match status" value="1"/>
</dbReference>
<feature type="DNA-binding region" description="Homeobox" evidence="7">
    <location>
        <begin position="814"/>
        <end position="857"/>
    </location>
</feature>
<keyword evidence="10" id="KW-1185">Reference proteome</keyword>
<dbReference type="PROSITE" id="PS50071">
    <property type="entry name" value="HOMEOBOX_2"/>
    <property type="match status" value="1"/>
</dbReference>
<dbReference type="GO" id="GO:0050291">
    <property type="term" value="F:sphingosine N-acyltransferase activity"/>
    <property type="evidence" value="ECO:0007669"/>
    <property type="project" value="UniProtKB-ARBA"/>
</dbReference>
<evidence type="ECO:0000256" key="6">
    <source>
        <dbReference type="ARBA" id="ARBA00049036"/>
    </source>
</evidence>
<dbReference type="InterPro" id="IPR029415">
    <property type="entry name" value="Lines_C"/>
</dbReference>
<comment type="pathway">
    <text evidence="4">Sphingolipid metabolism.</text>
</comment>
<dbReference type="Pfam" id="PF14694">
    <property type="entry name" value="LINES_N"/>
    <property type="match status" value="1"/>
</dbReference>
<comment type="caution">
    <text evidence="9">The sequence shown here is derived from an EMBL/GenBank/DDBJ whole genome shotgun (WGS) entry which is preliminary data.</text>
</comment>
<dbReference type="InterPro" id="IPR009057">
    <property type="entry name" value="Homeodomain-like_sf"/>
</dbReference>
<dbReference type="InterPro" id="IPR024875">
    <property type="entry name" value="Protein_Lines"/>
</dbReference>
<dbReference type="GO" id="GO:0003677">
    <property type="term" value="F:DNA binding"/>
    <property type="evidence" value="ECO:0007669"/>
    <property type="project" value="UniProtKB-UniRule"/>
</dbReference>
<gene>
    <name evidence="9" type="primary">Lins1</name>
    <name evidence="9" type="ORF">GTO96_0005927</name>
</gene>
<evidence type="ECO:0000256" key="4">
    <source>
        <dbReference type="ARBA" id="ARBA00004991"/>
    </source>
</evidence>
<sequence length="869" mass="98821">MNDRAVLEQIYKSLHSGTPIDMGSHDLASRICPGGVEQHLKTFENTNVCRSTESSDSCEPPLSRLQGGLDCSMTHQHQETRQNEKLWLQLSLIEMLSSTVGSNITEKTCREGGTEVLRILLTEMNLMAKLNVFDDVWIQMCMETMKTGVCSKALYGCLWSLTAVIKGILKGRFGDKRSILKDLFITFDPVFNSLYYTILSRCHRDTSVNSVCLISFFSLLEAMAATALHFSLLETSPRLLFLQAPAVLQIIDSPVQYLVKKTMLLLVKKCLLRKAGEDFMNFEVKPLLGTTDDLNNNLYTMADAILQSLNSGWLQQVPICSHPCYFGGSDVLGKNAMEGKPDLIMLRTVSLIILKSMAYKTSKPSETVDTADSCQHLSHLLKFVKKHLPPQQLHHSCAWVSVVFMEQDDDMIEAANSLLAIYLHFRRVNDSHPNHDYGCNPHCLFVLFLRAVSFDHAVLLDFLISAETCFLEYFIMYLKLLQGECQEFYNTCSFCDNVPCEKYSNTLPLISCHDKKAASSPINLGFQLKRPQQHETAFPLNQSFSGAKSFEHLSPKKSSSHEYPSCENIKPLTGSLVDYESSDESDLDFECLASAERHNQGNDNKTTCQLVEESGQRECLPSSSSEVKMSHSCANQKNTFCKSVRCLVELREAILRLQRKNLFPYNPSALLKLLLQIETLTGLIQKAVGREQRGVVFLIHMALTDLEKAYEKRTASKGLELHERTREVMLQVLAEWFWWERLWFPANVTWSDFDDDKGHTYAKVSHLYVTLPYAVVFMVLRYFFEQYVAAPLGKAVGIKDAVRRKAADNPLLERYYSSRSKMPSQSDIEGLSKKSSCTVRQVERWFRRRRNQDRPGLLKKFKEAWYLNG</sequence>
<reference evidence="9 10" key="1">
    <citation type="journal article" date="2021" name="Cell">
        <title>Tracing the genetic footprints of vertebrate landing in non-teleost ray-finned fishes.</title>
        <authorList>
            <person name="Bi X."/>
            <person name="Wang K."/>
            <person name="Yang L."/>
            <person name="Pan H."/>
            <person name="Jiang H."/>
            <person name="Wei Q."/>
            <person name="Fang M."/>
            <person name="Yu H."/>
            <person name="Zhu C."/>
            <person name="Cai Y."/>
            <person name="He Y."/>
            <person name="Gan X."/>
            <person name="Zeng H."/>
            <person name="Yu D."/>
            <person name="Zhu Y."/>
            <person name="Jiang H."/>
            <person name="Qiu Q."/>
            <person name="Yang H."/>
            <person name="Zhang Y.E."/>
            <person name="Wang W."/>
            <person name="Zhu M."/>
            <person name="He S."/>
            <person name="Zhang G."/>
        </authorList>
    </citation>
    <scope>NUCLEOTIDE SEQUENCE [LARGE SCALE GENOMIC DNA]</scope>
    <source>
        <strain evidence="9">Bchr_013</strain>
    </source>
</reference>
<keyword evidence="7" id="KW-0539">Nucleus</keyword>
<dbReference type="EMBL" id="JAATIS010000094">
    <property type="protein sequence ID" value="KAG2470368.1"/>
    <property type="molecule type" value="Genomic_DNA"/>
</dbReference>
<accession>A0A8X8BTY9</accession>
<feature type="non-terminal residue" evidence="9">
    <location>
        <position position="869"/>
    </location>
</feature>
<evidence type="ECO:0000256" key="2">
    <source>
        <dbReference type="ARBA" id="ARBA00004586"/>
    </source>
</evidence>
<evidence type="ECO:0000259" key="8">
    <source>
        <dbReference type="PROSITE" id="PS50071"/>
    </source>
</evidence>
<comment type="subcellular location">
    <subcellularLocation>
        <location evidence="1">Endomembrane system</location>
        <topology evidence="1">Multi-pass membrane protein</topology>
    </subcellularLocation>
    <subcellularLocation>
        <location evidence="2">Endoplasmic reticulum membrane</location>
    </subcellularLocation>
    <subcellularLocation>
        <location evidence="7">Nucleus</location>
    </subcellularLocation>
</comment>
<dbReference type="AlphaFoldDB" id="A0A8X8BTY9"/>
<proteinExistence type="predicted"/>
<evidence type="ECO:0000256" key="1">
    <source>
        <dbReference type="ARBA" id="ARBA00004127"/>
    </source>
</evidence>
<dbReference type="Proteomes" id="UP000886611">
    <property type="component" value="Unassembled WGS sequence"/>
</dbReference>
<name>A0A8X8BTY9_POLSE</name>
<evidence type="ECO:0000313" key="9">
    <source>
        <dbReference type="EMBL" id="KAG2470368.1"/>
    </source>
</evidence>
<comment type="catalytic activity">
    <reaction evidence="6">
        <text>sphinganine + octadecanoyl-CoA = N-(octadecanoyl)-sphinganine + CoA + H(+)</text>
        <dbReference type="Rhea" id="RHEA:36547"/>
        <dbReference type="ChEBI" id="CHEBI:15378"/>
        <dbReference type="ChEBI" id="CHEBI:57287"/>
        <dbReference type="ChEBI" id="CHEBI:57394"/>
        <dbReference type="ChEBI" id="CHEBI:57817"/>
        <dbReference type="ChEBI" id="CHEBI:67033"/>
    </reaction>
    <physiologicalReaction direction="left-to-right" evidence="6">
        <dbReference type="Rhea" id="RHEA:36548"/>
    </physiologicalReaction>
</comment>
<keyword evidence="5" id="KW-0443">Lipid metabolism</keyword>
<feature type="domain" description="Homeobox" evidence="8">
    <location>
        <begin position="812"/>
        <end position="856"/>
    </location>
</feature>
<organism evidence="9 10">
    <name type="scientific">Polypterus senegalus</name>
    <name type="common">Senegal bichir</name>
    <dbReference type="NCBI Taxonomy" id="55291"/>
    <lineage>
        <taxon>Eukaryota</taxon>
        <taxon>Metazoa</taxon>
        <taxon>Chordata</taxon>
        <taxon>Craniata</taxon>
        <taxon>Vertebrata</taxon>
        <taxon>Euteleostomi</taxon>
        <taxon>Actinopterygii</taxon>
        <taxon>Polypteriformes</taxon>
        <taxon>Polypteridae</taxon>
        <taxon>Polypterus</taxon>
    </lineage>
</organism>
<dbReference type="InterPro" id="IPR032794">
    <property type="entry name" value="LINES_N"/>
</dbReference>
<dbReference type="PANTHER" id="PTHR16057:SF1">
    <property type="entry name" value="PROTEIN LINES HOMOLOG 1"/>
    <property type="match status" value="1"/>
</dbReference>
<evidence type="ECO:0000256" key="5">
    <source>
        <dbReference type="ARBA" id="ARBA00022516"/>
    </source>
</evidence>
<keyword evidence="5" id="KW-0444">Lipid biosynthesis</keyword>
<dbReference type="InterPro" id="IPR001356">
    <property type="entry name" value="HD"/>
</dbReference>
<dbReference type="CDD" id="cd00086">
    <property type="entry name" value="homeodomain"/>
    <property type="match status" value="1"/>
</dbReference>
<keyword evidence="7" id="KW-0238">DNA-binding</keyword>
<dbReference type="PANTHER" id="PTHR16057">
    <property type="entry name" value="WINS1, 2 PROTEIN"/>
    <property type="match status" value="1"/>
</dbReference>
<keyword evidence="7" id="KW-0371">Homeobox</keyword>
<dbReference type="Pfam" id="PF14695">
    <property type="entry name" value="LINES_C"/>
    <property type="match status" value="1"/>
</dbReference>
<dbReference type="Gene3D" id="1.10.10.60">
    <property type="entry name" value="Homeodomain-like"/>
    <property type="match status" value="1"/>
</dbReference>
<dbReference type="FunFam" id="1.10.10.60:FF:000020">
    <property type="entry name" value="Ceramide synthase 5"/>
    <property type="match status" value="1"/>
</dbReference>
<dbReference type="GO" id="GO:0005634">
    <property type="term" value="C:nucleus"/>
    <property type="evidence" value="ECO:0007669"/>
    <property type="project" value="UniProtKB-SubCell"/>
</dbReference>
<evidence type="ECO:0000256" key="7">
    <source>
        <dbReference type="PROSITE-ProRule" id="PRU00108"/>
    </source>
</evidence>
<evidence type="ECO:0000256" key="3">
    <source>
        <dbReference type="ARBA" id="ARBA00004760"/>
    </source>
</evidence>
<feature type="non-terminal residue" evidence="9">
    <location>
        <position position="1"/>
    </location>
</feature>
<comment type="pathway">
    <text evidence="3">Lipid metabolism; sphingolipid metabolism.</text>
</comment>